<gene>
    <name evidence="8" type="ORF">jhhlp_006244</name>
</gene>
<feature type="compositionally biased region" description="Basic and acidic residues" evidence="5">
    <location>
        <begin position="27"/>
        <end position="41"/>
    </location>
</feature>
<keyword evidence="2 6" id="KW-0812">Transmembrane</keyword>
<proteinExistence type="predicted"/>
<evidence type="ECO:0000256" key="3">
    <source>
        <dbReference type="ARBA" id="ARBA00022989"/>
    </source>
</evidence>
<protein>
    <recommendedName>
        <fullName evidence="7">TECPR1-like DysF domain-containing protein</fullName>
    </recommendedName>
</protein>
<dbReference type="GO" id="GO:0005778">
    <property type="term" value="C:peroxisomal membrane"/>
    <property type="evidence" value="ECO:0007669"/>
    <property type="project" value="TreeGrafter"/>
</dbReference>
<dbReference type="EMBL" id="NLAX01000701">
    <property type="protein sequence ID" value="PKS07638.1"/>
    <property type="molecule type" value="Genomic_DNA"/>
</dbReference>
<evidence type="ECO:0000313" key="9">
    <source>
        <dbReference type="Proteomes" id="UP000233524"/>
    </source>
</evidence>
<keyword evidence="4 6" id="KW-0472">Membrane</keyword>
<dbReference type="VEuPathDB" id="FungiDB:jhhlp_006244"/>
<feature type="transmembrane region" description="Helical" evidence="6">
    <location>
        <begin position="156"/>
        <end position="176"/>
    </location>
</feature>
<evidence type="ECO:0000259" key="7">
    <source>
        <dbReference type="Pfam" id="PF06398"/>
    </source>
</evidence>
<dbReference type="PANTHER" id="PTHR28304">
    <property type="entry name" value="PEROXISOMAL MEMBRANE PROTEIN PEX29"/>
    <property type="match status" value="1"/>
</dbReference>
<comment type="caution">
    <text evidence="8">The sequence shown here is derived from an EMBL/GenBank/DDBJ whole genome shotgun (WGS) entry which is preliminary data.</text>
</comment>
<feature type="domain" description="TECPR1-like DysF" evidence="7">
    <location>
        <begin position="102"/>
        <end position="478"/>
    </location>
</feature>
<dbReference type="PANTHER" id="PTHR28304:SF2">
    <property type="entry name" value="PEROXISOMAL MEMBRANE PROTEIN PEX29"/>
    <property type="match status" value="1"/>
</dbReference>
<sequence length="489" mass="55260">MRGPFPRRGFAMDEYTTSIFVNDDAPAADRADNNDDHRSDTGQRTPLGKGIRGRVAALRDKAALQDRLLEKLLQQVIPPDGDGEPQTVELASGPSPSERPNFNITTMSSNFRRFNARIGVVFKFQGRVGRILTWRRYSHTLSLLGVYTFICLDPYLLSVLPLAVMIIGVLIPSFLARHPAAPNPVRPSTETAIAYSPRGPPLAPAMTVKPVKELSRDFFHNMRDLQNSMDDFSEAHDQIVASIVPLTNFSNEALSSALFLGLFLGSITMSIAAHLLPWRAIFLVVGWAVVGMGHPAVSRIIASMHKTHVEPQVEKTRSFLDTWIANDIILDSAPETREVEIFELQRMSSAGEWEPWLFSPSPYDPLSYYRLAGERPRGTRFFEDVAAPESWEWSEKKWALDLWSREWVEERIITGVEVETEGERWVYDIYDENEARAGVIDHAENSGKHLAVPQQPSWEESLDGMGRRGQWRRRRWVRLVKRKATAGTP</sequence>
<evidence type="ECO:0000256" key="6">
    <source>
        <dbReference type="SAM" id="Phobius"/>
    </source>
</evidence>
<keyword evidence="3 6" id="KW-1133">Transmembrane helix</keyword>
<dbReference type="FunCoup" id="A0A2N3N5D2">
    <property type="interactions" value="55"/>
</dbReference>
<organism evidence="8 9">
    <name type="scientific">Lomentospora prolificans</name>
    <dbReference type="NCBI Taxonomy" id="41688"/>
    <lineage>
        <taxon>Eukaryota</taxon>
        <taxon>Fungi</taxon>
        <taxon>Dikarya</taxon>
        <taxon>Ascomycota</taxon>
        <taxon>Pezizomycotina</taxon>
        <taxon>Sordariomycetes</taxon>
        <taxon>Hypocreomycetidae</taxon>
        <taxon>Microascales</taxon>
        <taxon>Microascaceae</taxon>
        <taxon>Lomentospora</taxon>
    </lineage>
</organism>
<evidence type="ECO:0000256" key="1">
    <source>
        <dbReference type="ARBA" id="ARBA00004141"/>
    </source>
</evidence>
<comment type="subcellular location">
    <subcellularLocation>
        <location evidence="1">Membrane</location>
        <topology evidence="1">Multi-pass membrane protein</topology>
    </subcellularLocation>
</comment>
<dbReference type="InterPro" id="IPR010482">
    <property type="entry name" value="TECPR1-like_DysF"/>
</dbReference>
<dbReference type="STRING" id="41688.A0A2N3N5D2"/>
<dbReference type="OrthoDB" id="74314at2759"/>
<reference evidence="8 9" key="1">
    <citation type="journal article" date="2017" name="G3 (Bethesda)">
        <title>First Draft Genome Sequence of the Pathogenic Fungus Lomentospora prolificans (Formerly Scedosporium prolificans).</title>
        <authorList>
            <person name="Luo R."/>
            <person name="Zimin A."/>
            <person name="Workman R."/>
            <person name="Fan Y."/>
            <person name="Pertea G."/>
            <person name="Grossman N."/>
            <person name="Wear M.P."/>
            <person name="Jia B."/>
            <person name="Miller H."/>
            <person name="Casadevall A."/>
            <person name="Timp W."/>
            <person name="Zhang S.X."/>
            <person name="Salzberg S.L."/>
        </authorList>
    </citation>
    <scope>NUCLEOTIDE SEQUENCE [LARGE SCALE GENOMIC DNA]</scope>
    <source>
        <strain evidence="8 9">JHH-5317</strain>
    </source>
</reference>
<dbReference type="GO" id="GO:0007031">
    <property type="term" value="P:peroxisome organization"/>
    <property type="evidence" value="ECO:0007669"/>
    <property type="project" value="UniProtKB-ARBA"/>
</dbReference>
<keyword evidence="9" id="KW-1185">Reference proteome</keyword>
<dbReference type="Pfam" id="PF06398">
    <property type="entry name" value="Pex24p"/>
    <property type="match status" value="1"/>
</dbReference>
<feature type="region of interest" description="Disordered" evidence="5">
    <location>
        <begin position="76"/>
        <end position="100"/>
    </location>
</feature>
<dbReference type="InParanoid" id="A0A2N3N5D2"/>
<evidence type="ECO:0000313" key="8">
    <source>
        <dbReference type="EMBL" id="PKS07638.1"/>
    </source>
</evidence>
<evidence type="ECO:0000256" key="5">
    <source>
        <dbReference type="SAM" id="MobiDB-lite"/>
    </source>
</evidence>
<evidence type="ECO:0000256" key="4">
    <source>
        <dbReference type="ARBA" id="ARBA00023136"/>
    </source>
</evidence>
<feature type="transmembrane region" description="Helical" evidence="6">
    <location>
        <begin position="253"/>
        <end position="272"/>
    </location>
</feature>
<dbReference type="AlphaFoldDB" id="A0A2N3N5D2"/>
<evidence type="ECO:0000256" key="2">
    <source>
        <dbReference type="ARBA" id="ARBA00022692"/>
    </source>
</evidence>
<feature type="region of interest" description="Disordered" evidence="5">
    <location>
        <begin position="23"/>
        <end position="49"/>
    </location>
</feature>
<dbReference type="InterPro" id="IPR052816">
    <property type="entry name" value="Peroxisomal_Membrane_PEX28-32"/>
</dbReference>
<name>A0A2N3N5D2_9PEZI</name>
<feature type="transmembrane region" description="Helical" evidence="6">
    <location>
        <begin position="278"/>
        <end position="297"/>
    </location>
</feature>
<accession>A0A2N3N5D2</accession>
<dbReference type="Proteomes" id="UP000233524">
    <property type="component" value="Unassembled WGS sequence"/>
</dbReference>